<feature type="coiled-coil region" evidence="11">
    <location>
        <begin position="22"/>
        <end position="109"/>
    </location>
</feature>
<dbReference type="GO" id="GO:0015031">
    <property type="term" value="P:protein transport"/>
    <property type="evidence" value="ECO:0007669"/>
    <property type="project" value="UniProtKB-KW"/>
</dbReference>
<dbReference type="AlphaFoldDB" id="A0A2T5G8Z1"/>
<gene>
    <name evidence="12" type="ORF">BLITH_0846</name>
</gene>
<keyword evidence="8" id="KW-0653">Protein transport</keyword>
<reference evidence="12 13" key="1">
    <citation type="submission" date="2017-08" db="EMBL/GenBank/DDBJ databases">
        <title>Burning lignite coal seam in the remote Altai Mountains harbors a hydrogen-driven thermophilic microbial community.</title>
        <authorList>
            <person name="Kadnikov V.V."/>
            <person name="Mardanov A.V."/>
            <person name="Ivasenko D."/>
            <person name="Beletsky A.V."/>
            <person name="Karnachuk O.V."/>
            <person name="Ravin N.V."/>
        </authorList>
    </citation>
    <scope>NUCLEOTIDE SEQUENCE [LARGE SCALE GENOMIC DNA]</scope>
    <source>
        <strain evidence="12">AL31</strain>
    </source>
</reference>
<evidence type="ECO:0000256" key="3">
    <source>
        <dbReference type="ARBA" id="ARBA00020392"/>
    </source>
</evidence>
<evidence type="ECO:0000256" key="1">
    <source>
        <dbReference type="ARBA" id="ARBA00004413"/>
    </source>
</evidence>
<dbReference type="Proteomes" id="UP000244016">
    <property type="component" value="Unassembled WGS sequence"/>
</dbReference>
<organism evidence="12 13">
    <name type="scientific">Brockia lithotrophica</name>
    <dbReference type="NCBI Taxonomy" id="933949"/>
    <lineage>
        <taxon>Bacteria</taxon>
        <taxon>Bacillati</taxon>
        <taxon>Bacillota</taxon>
        <taxon>Bacilli</taxon>
        <taxon>Bacillales</taxon>
        <taxon>Bacillales Family X. Incertae Sedis</taxon>
        <taxon>Brockia</taxon>
    </lineage>
</organism>
<dbReference type="GO" id="GO:0006935">
    <property type="term" value="P:chemotaxis"/>
    <property type="evidence" value="ECO:0007669"/>
    <property type="project" value="UniProtKB-KW"/>
</dbReference>
<protein>
    <recommendedName>
        <fullName evidence="3">Flagellar FliJ protein</fullName>
    </recommendedName>
</protein>
<evidence type="ECO:0000256" key="8">
    <source>
        <dbReference type="ARBA" id="ARBA00022927"/>
    </source>
</evidence>
<dbReference type="GO" id="GO:0071973">
    <property type="term" value="P:bacterial-type flagellum-dependent cell motility"/>
    <property type="evidence" value="ECO:0007669"/>
    <property type="project" value="InterPro"/>
</dbReference>
<name>A0A2T5G8Z1_9BACL</name>
<evidence type="ECO:0000313" key="12">
    <source>
        <dbReference type="EMBL" id="PTQ52667.1"/>
    </source>
</evidence>
<comment type="caution">
    <text evidence="12">The sequence shown here is derived from an EMBL/GenBank/DDBJ whole genome shotgun (WGS) entry which is preliminary data.</text>
</comment>
<evidence type="ECO:0000313" key="13">
    <source>
        <dbReference type="Proteomes" id="UP000244016"/>
    </source>
</evidence>
<sequence length="148" mass="17491">MNRWYRLEHLAYVEALVRAGELRKLQEWAESLEDNLARLLEEKHRTEYSLTRTGPGTVLDMQTAYSYLSGLRGTARDLAERLEEARRRAEDAEEAVREKRTERERYRVLFTWEAERVRVEALRREQGEIDAAAARFVRMRSQGTESET</sequence>
<accession>A0A2T5G8Z1</accession>
<comment type="similarity">
    <text evidence="2">Belongs to the FliJ family.</text>
</comment>
<evidence type="ECO:0000256" key="9">
    <source>
        <dbReference type="ARBA" id="ARBA00023136"/>
    </source>
</evidence>
<keyword evidence="9" id="KW-0472">Membrane</keyword>
<comment type="subcellular location">
    <subcellularLocation>
        <location evidence="1">Cell membrane</location>
        <topology evidence="1">Peripheral membrane protein</topology>
        <orientation evidence="1">Cytoplasmic side</orientation>
    </subcellularLocation>
</comment>
<evidence type="ECO:0000256" key="2">
    <source>
        <dbReference type="ARBA" id="ARBA00010004"/>
    </source>
</evidence>
<proteinExistence type="inferred from homology"/>
<dbReference type="GO" id="GO:0005886">
    <property type="term" value="C:plasma membrane"/>
    <property type="evidence" value="ECO:0007669"/>
    <property type="project" value="UniProtKB-SubCell"/>
</dbReference>
<keyword evidence="7" id="KW-1005">Bacterial flagellum biogenesis</keyword>
<dbReference type="InterPro" id="IPR012823">
    <property type="entry name" value="Flagell_FliJ"/>
</dbReference>
<evidence type="ECO:0000256" key="4">
    <source>
        <dbReference type="ARBA" id="ARBA00022448"/>
    </source>
</evidence>
<evidence type="ECO:0000256" key="5">
    <source>
        <dbReference type="ARBA" id="ARBA00022475"/>
    </source>
</evidence>
<dbReference type="GO" id="GO:0044781">
    <property type="term" value="P:bacterial-type flagellum organization"/>
    <property type="evidence" value="ECO:0007669"/>
    <property type="project" value="UniProtKB-KW"/>
</dbReference>
<dbReference type="Gene3D" id="1.10.287.1700">
    <property type="match status" value="1"/>
</dbReference>
<keyword evidence="10" id="KW-1006">Bacterial flagellum protein export</keyword>
<keyword evidence="11" id="KW-0175">Coiled coil</keyword>
<keyword evidence="6" id="KW-0145">Chemotaxis</keyword>
<evidence type="ECO:0000256" key="7">
    <source>
        <dbReference type="ARBA" id="ARBA00022795"/>
    </source>
</evidence>
<keyword evidence="5" id="KW-1003">Cell membrane</keyword>
<evidence type="ECO:0000256" key="10">
    <source>
        <dbReference type="ARBA" id="ARBA00023225"/>
    </source>
</evidence>
<evidence type="ECO:0000256" key="6">
    <source>
        <dbReference type="ARBA" id="ARBA00022500"/>
    </source>
</evidence>
<dbReference type="Pfam" id="PF02050">
    <property type="entry name" value="FliJ"/>
    <property type="match status" value="1"/>
</dbReference>
<dbReference type="GO" id="GO:0009288">
    <property type="term" value="C:bacterial-type flagellum"/>
    <property type="evidence" value="ECO:0007669"/>
    <property type="project" value="InterPro"/>
</dbReference>
<dbReference type="InterPro" id="IPR053716">
    <property type="entry name" value="Flag_assembly_chemotaxis_eff"/>
</dbReference>
<evidence type="ECO:0000256" key="11">
    <source>
        <dbReference type="SAM" id="Coils"/>
    </source>
</evidence>
<keyword evidence="4" id="KW-0813">Transport</keyword>
<dbReference type="EMBL" id="PEBW01000002">
    <property type="protein sequence ID" value="PTQ52667.1"/>
    <property type="molecule type" value="Genomic_DNA"/>
</dbReference>